<dbReference type="PANTHER" id="PTHR36849">
    <property type="entry name" value="CYTOPLASMIC PROTEIN-RELATED"/>
    <property type="match status" value="1"/>
</dbReference>
<dbReference type="Proteomes" id="UP000178622">
    <property type="component" value="Unassembled WGS sequence"/>
</dbReference>
<proteinExistence type="predicted"/>
<dbReference type="STRING" id="1859473.BG261_02430"/>
<accession>A0A1E8GPA4</accession>
<dbReference type="AlphaFoldDB" id="A0A1E8GPA4"/>
<evidence type="ECO:0008006" key="3">
    <source>
        <dbReference type="Google" id="ProtNLM"/>
    </source>
</evidence>
<dbReference type="OrthoDB" id="9790745at2"/>
<gene>
    <name evidence="1" type="ORF">BG261_02430</name>
</gene>
<dbReference type="Pfam" id="PF22752">
    <property type="entry name" value="DUF488-N3i"/>
    <property type="match status" value="1"/>
</dbReference>
<evidence type="ECO:0000313" key="1">
    <source>
        <dbReference type="EMBL" id="OFI49453.1"/>
    </source>
</evidence>
<dbReference type="RefSeq" id="WP_070791973.1">
    <property type="nucleotide sequence ID" value="NZ_MKIR01000012.1"/>
</dbReference>
<name>A0A1E8GPA4_9LACT</name>
<protein>
    <recommendedName>
        <fullName evidence="3">MarR family transcriptional regulator</fullName>
    </recommendedName>
</protein>
<reference evidence="2" key="1">
    <citation type="submission" date="2016-09" db="EMBL/GenBank/DDBJ databases">
        <title>Draft genome sequence of a novel species of the family Streptococcaceae isolated from flowers.</title>
        <authorList>
            <person name="Chuah L.-O."/>
            <person name="Yap K.-P."/>
            <person name="Thong K.L."/>
            <person name="Liong M.T."/>
            <person name="Ahmad R."/>
            <person name="Rusul G."/>
        </authorList>
    </citation>
    <scope>NUCLEOTIDE SEQUENCE [LARGE SCALE GENOMIC DNA]</scope>
    <source>
        <strain evidence="2">DF1</strain>
    </source>
</reference>
<organism evidence="1 2">
    <name type="scientific">Floricoccus tropicus</name>
    <dbReference type="NCBI Taxonomy" id="1859473"/>
    <lineage>
        <taxon>Bacteria</taxon>
        <taxon>Bacillati</taxon>
        <taxon>Bacillota</taxon>
        <taxon>Bacilli</taxon>
        <taxon>Lactobacillales</taxon>
        <taxon>Streptococcaceae</taxon>
        <taxon>Floricoccus</taxon>
    </lineage>
</organism>
<dbReference type="PANTHER" id="PTHR36849:SF1">
    <property type="entry name" value="CYTOPLASMIC PROTEIN"/>
    <property type="match status" value="1"/>
</dbReference>
<evidence type="ECO:0000313" key="2">
    <source>
        <dbReference type="Proteomes" id="UP000178622"/>
    </source>
</evidence>
<sequence length="123" mass="14655">MKKIILTRIYDKDFPSGFRILCDRIWPRGMSKERANLDYWAKDIAPSNDLRKWFNHEPEKFAEFSSLYLDELSKNPKSNEFVNFVREILKKEDVLLLIGARDRQHNHGLVLEDFLNKRLAQSD</sequence>
<dbReference type="EMBL" id="MKIR01000012">
    <property type="protein sequence ID" value="OFI49453.1"/>
    <property type="molecule type" value="Genomic_DNA"/>
</dbReference>
<keyword evidence="2" id="KW-1185">Reference proteome</keyword>
<dbReference type="InterPro" id="IPR052552">
    <property type="entry name" value="YeaO-like"/>
</dbReference>
<comment type="caution">
    <text evidence="1">The sequence shown here is derived from an EMBL/GenBank/DDBJ whole genome shotgun (WGS) entry which is preliminary data.</text>
</comment>